<dbReference type="NCBIfam" id="TIGR00420">
    <property type="entry name" value="trmU"/>
    <property type="match status" value="1"/>
</dbReference>
<dbReference type="GO" id="GO:0005524">
    <property type="term" value="F:ATP binding"/>
    <property type="evidence" value="ECO:0007669"/>
    <property type="project" value="UniProtKB-KW"/>
</dbReference>
<keyword evidence="1 9" id="KW-0820">tRNA-binding</keyword>
<dbReference type="PANTHER" id="PTHR11933:SF5">
    <property type="entry name" value="MITOCHONDRIAL TRNA-SPECIFIC 2-THIOURIDYLASE 1"/>
    <property type="match status" value="1"/>
</dbReference>
<feature type="domain" description="tRNA-specific 2-thiouridylase MnmA-like central" evidence="11">
    <location>
        <begin position="216"/>
        <end position="269"/>
    </location>
</feature>
<evidence type="ECO:0000256" key="7">
    <source>
        <dbReference type="ARBA" id="ARBA00023157"/>
    </source>
</evidence>
<dbReference type="Gene3D" id="2.40.30.10">
    <property type="entry name" value="Translation factors"/>
    <property type="match status" value="1"/>
</dbReference>
<feature type="disulfide bond" description="Alternate" evidence="9">
    <location>
        <begin position="94"/>
        <end position="191"/>
    </location>
</feature>
<dbReference type="GO" id="GO:0000049">
    <property type="term" value="F:tRNA binding"/>
    <property type="evidence" value="ECO:0007669"/>
    <property type="project" value="UniProtKB-KW"/>
</dbReference>
<feature type="site" description="Interaction with tRNA" evidence="9">
    <location>
        <position position="336"/>
    </location>
</feature>
<evidence type="ECO:0000256" key="8">
    <source>
        <dbReference type="ARBA" id="ARBA00051542"/>
    </source>
</evidence>
<sequence>MSGGVDSGVAAALLAERGDAVTGVTLKLFCHGAAPGAARPCCSLEAIEDARAVARAMGFPHWVVDAEEVFRARVVGPFLEDYAAGRTPYPCALCNRHLKFGDLVARLDLLGADVLCTGHYARLGRDADGAPALRRARDAAKDQSYALALVPYAALARAEFPLGDLAKDEVRGHARRLGLALWDKPESQDLCFVPAGTRAGEVARRLAQGGAAADGVAPGPIVDLAGRVLGEHRGIVHFTVGQRRGLGLSAPDPLYVLGVDAGTRTVTVGPRAALACEGLETGAVNWLVPHPPAGAFRAAAKIRAQHRAAPATVEPAAGGGLRVRFDAPQLAVTPGQLCALYDGERVVAGAPIARAVRGADAA</sequence>
<evidence type="ECO:0000256" key="9">
    <source>
        <dbReference type="HAMAP-Rule" id="MF_00144"/>
    </source>
</evidence>
<comment type="caution">
    <text evidence="9">Lacks conserved residue(s) required for the propagation of feature annotation.</text>
</comment>
<feature type="site" description="Interaction with tRNA" evidence="9">
    <location>
        <position position="119"/>
    </location>
</feature>
<dbReference type="Pfam" id="PF20258">
    <property type="entry name" value="tRNA_Me_trans_C"/>
    <property type="match status" value="1"/>
</dbReference>
<dbReference type="NCBIfam" id="NF001138">
    <property type="entry name" value="PRK00143.1"/>
    <property type="match status" value="1"/>
</dbReference>
<comment type="catalytic activity">
    <reaction evidence="8 9">
        <text>S-sulfanyl-L-cysteinyl-[protein] + uridine(34) in tRNA + AH2 + ATP = 2-thiouridine(34) in tRNA + L-cysteinyl-[protein] + A + AMP + diphosphate + H(+)</text>
        <dbReference type="Rhea" id="RHEA:47032"/>
        <dbReference type="Rhea" id="RHEA-COMP:10131"/>
        <dbReference type="Rhea" id="RHEA-COMP:11726"/>
        <dbReference type="Rhea" id="RHEA-COMP:11727"/>
        <dbReference type="Rhea" id="RHEA-COMP:11728"/>
        <dbReference type="ChEBI" id="CHEBI:13193"/>
        <dbReference type="ChEBI" id="CHEBI:15378"/>
        <dbReference type="ChEBI" id="CHEBI:17499"/>
        <dbReference type="ChEBI" id="CHEBI:29950"/>
        <dbReference type="ChEBI" id="CHEBI:30616"/>
        <dbReference type="ChEBI" id="CHEBI:33019"/>
        <dbReference type="ChEBI" id="CHEBI:61963"/>
        <dbReference type="ChEBI" id="CHEBI:65315"/>
        <dbReference type="ChEBI" id="CHEBI:87170"/>
        <dbReference type="ChEBI" id="CHEBI:456215"/>
        <dbReference type="EC" id="2.8.1.13"/>
    </reaction>
</comment>
<evidence type="ECO:0000256" key="4">
    <source>
        <dbReference type="ARBA" id="ARBA00022741"/>
    </source>
</evidence>
<evidence type="ECO:0000259" key="10">
    <source>
        <dbReference type="Pfam" id="PF20258"/>
    </source>
</evidence>
<dbReference type="EMBL" id="DSQF01000022">
    <property type="protein sequence ID" value="HGZ43830.1"/>
    <property type="molecule type" value="Genomic_DNA"/>
</dbReference>
<feature type="domain" description="tRNA-specific 2-thiouridylase MnmA-like C-terminal" evidence="10">
    <location>
        <begin position="278"/>
        <end position="352"/>
    </location>
</feature>
<keyword evidence="5 9" id="KW-0067">ATP-binding</keyword>
<feature type="region of interest" description="Interaction with tRNA" evidence="9">
    <location>
        <begin position="141"/>
        <end position="143"/>
    </location>
</feature>
<dbReference type="SUPFAM" id="SSF52402">
    <property type="entry name" value="Adenine nucleotide alpha hydrolases-like"/>
    <property type="match status" value="1"/>
</dbReference>
<proteinExistence type="inferred from homology"/>
<dbReference type="Gene3D" id="2.30.30.280">
    <property type="entry name" value="Adenine nucleotide alpha hydrolases-like domains"/>
    <property type="match status" value="1"/>
</dbReference>
<evidence type="ECO:0000256" key="3">
    <source>
        <dbReference type="ARBA" id="ARBA00022694"/>
    </source>
</evidence>
<evidence type="ECO:0000313" key="12">
    <source>
        <dbReference type="EMBL" id="HGZ43830.1"/>
    </source>
</evidence>
<evidence type="ECO:0000256" key="1">
    <source>
        <dbReference type="ARBA" id="ARBA00022555"/>
    </source>
</evidence>
<comment type="similarity">
    <text evidence="9">Belongs to the MnmA/TRMU family.</text>
</comment>
<dbReference type="Gene3D" id="3.40.50.620">
    <property type="entry name" value="HUPs"/>
    <property type="match status" value="1"/>
</dbReference>
<keyword evidence="3 9" id="KW-0819">tRNA processing</keyword>
<dbReference type="InterPro" id="IPR004506">
    <property type="entry name" value="MnmA-like"/>
</dbReference>
<evidence type="ECO:0000259" key="11">
    <source>
        <dbReference type="Pfam" id="PF20259"/>
    </source>
</evidence>
<feature type="active site" description="Cysteine persulfide intermediate" evidence="9">
    <location>
        <position position="191"/>
    </location>
</feature>
<protein>
    <recommendedName>
        <fullName evidence="9">tRNA-specific 2-thiouridylase MnmA</fullName>
        <ecNumber evidence="9">2.8.1.13</ecNumber>
    </recommendedName>
</protein>
<dbReference type="AlphaFoldDB" id="A0A832MLL3"/>
<accession>A0A832MLL3</accession>
<comment type="function">
    <text evidence="9">Catalyzes the 2-thiolation of uridine at the wobble position (U34) of tRNA, leading to the formation of s(2)U34.</text>
</comment>
<comment type="caution">
    <text evidence="12">The sequence shown here is derived from an EMBL/GenBank/DDBJ whole genome shotgun (WGS) entry which is preliminary data.</text>
</comment>
<dbReference type="InterPro" id="IPR023382">
    <property type="entry name" value="MnmA-like_central_sf"/>
</dbReference>
<evidence type="ECO:0000256" key="5">
    <source>
        <dbReference type="ARBA" id="ARBA00022840"/>
    </source>
</evidence>
<feature type="binding site" evidence="9">
    <location>
        <position position="118"/>
    </location>
    <ligand>
        <name>ATP</name>
        <dbReference type="ChEBI" id="CHEBI:30616"/>
    </ligand>
</feature>
<dbReference type="InterPro" id="IPR046884">
    <property type="entry name" value="MnmA-like_central"/>
</dbReference>
<dbReference type="InterPro" id="IPR014729">
    <property type="entry name" value="Rossmann-like_a/b/a_fold"/>
</dbReference>
<dbReference type="GO" id="GO:0005737">
    <property type="term" value="C:cytoplasm"/>
    <property type="evidence" value="ECO:0007669"/>
    <property type="project" value="UniProtKB-SubCell"/>
</dbReference>
<dbReference type="HAMAP" id="MF_00144">
    <property type="entry name" value="tRNA_thiouridyl_MnmA"/>
    <property type="match status" value="1"/>
</dbReference>
<dbReference type="GO" id="GO:0002143">
    <property type="term" value="P:tRNA wobble position uridine thiolation"/>
    <property type="evidence" value="ECO:0007669"/>
    <property type="project" value="TreeGrafter"/>
</dbReference>
<reference evidence="12" key="1">
    <citation type="journal article" date="2020" name="mSystems">
        <title>Genome- and Community-Level Interaction Insights into Carbon Utilization and Element Cycling Functions of Hydrothermarchaeota in Hydrothermal Sediment.</title>
        <authorList>
            <person name="Zhou Z."/>
            <person name="Liu Y."/>
            <person name="Xu W."/>
            <person name="Pan J."/>
            <person name="Luo Z.H."/>
            <person name="Li M."/>
        </authorList>
    </citation>
    <scope>NUCLEOTIDE SEQUENCE [LARGE SCALE GENOMIC DNA]</scope>
    <source>
        <strain evidence="12">SpSt-381</strain>
    </source>
</reference>
<dbReference type="EC" id="2.8.1.13" evidence="9"/>
<evidence type="ECO:0000256" key="2">
    <source>
        <dbReference type="ARBA" id="ARBA00022679"/>
    </source>
</evidence>
<dbReference type="InterPro" id="IPR046885">
    <property type="entry name" value="MnmA-like_C"/>
</dbReference>
<gene>
    <name evidence="9 12" type="primary">mnmA</name>
    <name evidence="12" type="ORF">ENR23_10485</name>
</gene>
<keyword evidence="2 9" id="KW-0808">Transferase</keyword>
<feature type="active site" description="Nucleophile" evidence="9">
    <location>
        <position position="94"/>
    </location>
</feature>
<evidence type="ECO:0000256" key="6">
    <source>
        <dbReference type="ARBA" id="ARBA00022884"/>
    </source>
</evidence>
<dbReference type="CDD" id="cd01998">
    <property type="entry name" value="MnmA_TRMU-like"/>
    <property type="match status" value="1"/>
</dbReference>
<keyword evidence="6 9" id="KW-0694">RNA-binding</keyword>
<dbReference type="GO" id="GO:0103016">
    <property type="term" value="F:tRNA-uridine 2-sulfurtransferase activity"/>
    <property type="evidence" value="ECO:0007669"/>
    <property type="project" value="UniProtKB-EC"/>
</dbReference>
<dbReference type="PANTHER" id="PTHR11933">
    <property type="entry name" value="TRNA 5-METHYLAMINOMETHYL-2-THIOURIDYLATE -METHYLTRANSFERASE"/>
    <property type="match status" value="1"/>
</dbReference>
<dbReference type="Pfam" id="PF20259">
    <property type="entry name" value="tRNA_Me_trans_M"/>
    <property type="match status" value="1"/>
</dbReference>
<keyword evidence="4 9" id="KW-0547">Nucleotide-binding</keyword>
<keyword evidence="7 9" id="KW-1015">Disulfide bond</keyword>
<keyword evidence="9" id="KW-0963">Cytoplasm</keyword>
<name>A0A832MLL3_UNCEI</name>
<feature type="binding site" evidence="9">
    <location>
        <position position="26"/>
    </location>
    <ligand>
        <name>ATP</name>
        <dbReference type="ChEBI" id="CHEBI:30616"/>
    </ligand>
</feature>
<dbReference type="Pfam" id="PF03054">
    <property type="entry name" value="tRNA_Me_trans"/>
    <property type="match status" value="1"/>
</dbReference>
<organism evidence="12">
    <name type="scientific">Eiseniibacteriota bacterium</name>
    <dbReference type="NCBI Taxonomy" id="2212470"/>
    <lineage>
        <taxon>Bacteria</taxon>
        <taxon>Candidatus Eiseniibacteriota</taxon>
    </lineage>
</organism>
<comment type="subcellular location">
    <subcellularLocation>
        <location evidence="9">Cytoplasm</location>
    </subcellularLocation>
</comment>